<evidence type="ECO:0000313" key="2">
    <source>
        <dbReference type="EMBL" id="PHM61809.1"/>
    </source>
</evidence>
<keyword evidence="1" id="KW-1133">Transmembrane helix</keyword>
<name>A0A2D0KEE8_9GAMM</name>
<comment type="caution">
    <text evidence="2">The sequence shown here is derived from an EMBL/GenBank/DDBJ whole genome shotgun (WGS) entry which is preliminary data.</text>
</comment>
<sequence length="127" mass="14429">MLIITGEPKDYYHVDGDSIIIDLQPIIDGITKSINNEMDRRSVDDYILICKNFFSSEPESVQKAVEEKLMQVSNDFAHEAESATKLTSLTEIPKTWKEWFLVVGFAFLFCVAFVVLSVIALPFIDHP</sequence>
<reference evidence="2 3" key="1">
    <citation type="journal article" date="2017" name="Nat. Microbiol.">
        <title>Natural product diversity associated with the nematode symbionts Photorhabdus and Xenorhabdus.</title>
        <authorList>
            <person name="Tobias N.J."/>
            <person name="Wolff H."/>
            <person name="Djahanschiri B."/>
            <person name="Grundmann F."/>
            <person name="Kronenwerth M."/>
            <person name="Shi Y.M."/>
            <person name="Simonyi S."/>
            <person name="Grun P."/>
            <person name="Shapiro-Ilan D."/>
            <person name="Pidot S.J."/>
            <person name="Stinear T.P."/>
            <person name="Ebersberger I."/>
            <person name="Bode H.B."/>
        </authorList>
    </citation>
    <scope>NUCLEOTIDE SEQUENCE [LARGE SCALE GENOMIC DNA]</scope>
    <source>
        <strain evidence="2 3">DSM 22670</strain>
    </source>
</reference>
<dbReference type="EMBL" id="NJAK01000001">
    <property type="protein sequence ID" value="PHM61809.1"/>
    <property type="molecule type" value="Genomic_DNA"/>
</dbReference>
<dbReference type="RefSeq" id="WP_099116918.1">
    <property type="nucleotide sequence ID" value="NZ_NJAK01000001.1"/>
</dbReference>
<keyword evidence="1" id="KW-0472">Membrane</keyword>
<evidence type="ECO:0000256" key="1">
    <source>
        <dbReference type="SAM" id="Phobius"/>
    </source>
</evidence>
<feature type="transmembrane region" description="Helical" evidence="1">
    <location>
        <begin position="99"/>
        <end position="124"/>
    </location>
</feature>
<dbReference type="Proteomes" id="UP000222168">
    <property type="component" value="Unassembled WGS sequence"/>
</dbReference>
<gene>
    <name evidence="2" type="ORF">Xish_00957</name>
</gene>
<keyword evidence="1" id="KW-0812">Transmembrane</keyword>
<protein>
    <submittedName>
        <fullName evidence="2">Uncharacterized protein</fullName>
    </submittedName>
</protein>
<proteinExistence type="predicted"/>
<organism evidence="2 3">
    <name type="scientific">Xenorhabdus ishibashii</name>
    <dbReference type="NCBI Taxonomy" id="1034471"/>
    <lineage>
        <taxon>Bacteria</taxon>
        <taxon>Pseudomonadati</taxon>
        <taxon>Pseudomonadota</taxon>
        <taxon>Gammaproteobacteria</taxon>
        <taxon>Enterobacterales</taxon>
        <taxon>Morganellaceae</taxon>
        <taxon>Xenorhabdus</taxon>
    </lineage>
</organism>
<keyword evidence="3" id="KW-1185">Reference proteome</keyword>
<dbReference type="AlphaFoldDB" id="A0A2D0KEE8"/>
<evidence type="ECO:0000313" key="3">
    <source>
        <dbReference type="Proteomes" id="UP000222168"/>
    </source>
</evidence>
<accession>A0A2D0KEE8</accession>